<evidence type="ECO:0000256" key="2">
    <source>
        <dbReference type="ARBA" id="ARBA00022679"/>
    </source>
</evidence>
<dbReference type="PROSITE" id="PS00092">
    <property type="entry name" value="N6_MTASE"/>
    <property type="match status" value="1"/>
</dbReference>
<evidence type="ECO:0000313" key="4">
    <source>
        <dbReference type="Proteomes" id="UP000281647"/>
    </source>
</evidence>
<dbReference type="AlphaFoldDB" id="A0A432UZN0"/>
<dbReference type="RefSeq" id="WP_128628657.1">
    <property type="nucleotide sequence ID" value="NZ_RKST01000044.1"/>
</dbReference>
<reference evidence="3 4" key="1">
    <citation type="submission" date="2018-11" db="EMBL/GenBank/DDBJ databases">
        <title>Pseudaminobacter arsenicus sp. nov., an arsenic-resistant bacterium isolated from arsenic-rich aquifers.</title>
        <authorList>
            <person name="Mu Y."/>
        </authorList>
    </citation>
    <scope>NUCLEOTIDE SEQUENCE [LARGE SCALE GENOMIC DNA]</scope>
    <source>
        <strain evidence="3 4">CB3</strain>
    </source>
</reference>
<dbReference type="EMBL" id="RKST01000044">
    <property type="protein sequence ID" value="RUM95414.1"/>
    <property type="molecule type" value="Genomic_DNA"/>
</dbReference>
<dbReference type="Proteomes" id="UP000281647">
    <property type="component" value="Unassembled WGS sequence"/>
</dbReference>
<dbReference type="OrthoDB" id="5194627at2"/>
<dbReference type="InterPro" id="IPR050953">
    <property type="entry name" value="N4_N6_ade-DNA_methylase"/>
</dbReference>
<protein>
    <recommendedName>
        <fullName evidence="5">Site-specific DNA-methyltransferase (adenine-specific)</fullName>
    </recommendedName>
</protein>
<keyword evidence="1" id="KW-0489">Methyltransferase</keyword>
<evidence type="ECO:0000313" key="3">
    <source>
        <dbReference type="EMBL" id="RUM95414.1"/>
    </source>
</evidence>
<dbReference type="GO" id="GO:0032259">
    <property type="term" value="P:methylation"/>
    <property type="evidence" value="ECO:0007669"/>
    <property type="project" value="UniProtKB-KW"/>
</dbReference>
<dbReference type="InterPro" id="IPR002052">
    <property type="entry name" value="DNA_methylase_N6_adenine_CS"/>
</dbReference>
<dbReference type="InterPro" id="IPR029063">
    <property type="entry name" value="SAM-dependent_MTases_sf"/>
</dbReference>
<comment type="caution">
    <text evidence="3">The sequence shown here is derived from an EMBL/GenBank/DDBJ whole genome shotgun (WGS) entry which is preliminary data.</text>
</comment>
<dbReference type="PRINTS" id="PR00507">
    <property type="entry name" value="N12N6MTFRASE"/>
</dbReference>
<keyword evidence="2" id="KW-0808">Transferase</keyword>
<dbReference type="SUPFAM" id="SSF53335">
    <property type="entry name" value="S-adenosyl-L-methionine-dependent methyltransferases"/>
    <property type="match status" value="1"/>
</dbReference>
<gene>
    <name evidence="3" type="ORF">EET67_23300</name>
</gene>
<dbReference type="GO" id="GO:0003676">
    <property type="term" value="F:nucleic acid binding"/>
    <property type="evidence" value="ECO:0007669"/>
    <property type="project" value="InterPro"/>
</dbReference>
<proteinExistence type="predicted"/>
<evidence type="ECO:0000256" key="1">
    <source>
        <dbReference type="ARBA" id="ARBA00022603"/>
    </source>
</evidence>
<dbReference type="Gene3D" id="3.40.50.150">
    <property type="entry name" value="Vaccinia Virus protein VP39"/>
    <property type="match status" value="1"/>
</dbReference>
<evidence type="ECO:0008006" key="5">
    <source>
        <dbReference type="Google" id="ProtNLM"/>
    </source>
</evidence>
<dbReference type="PANTHER" id="PTHR33841">
    <property type="entry name" value="DNA METHYLTRANSFERASE YEEA-RELATED"/>
    <property type="match status" value="1"/>
</dbReference>
<organism evidence="3 4">
    <name type="scientific">Borborobacter arsenicus</name>
    <dbReference type="NCBI Taxonomy" id="1851146"/>
    <lineage>
        <taxon>Bacteria</taxon>
        <taxon>Pseudomonadati</taxon>
        <taxon>Pseudomonadota</taxon>
        <taxon>Alphaproteobacteria</taxon>
        <taxon>Hyphomicrobiales</taxon>
        <taxon>Phyllobacteriaceae</taxon>
        <taxon>Borborobacter</taxon>
    </lineage>
</organism>
<sequence length="985" mass="106189">MATTEHTINDALALVLRHSRRAWRDAGVIRSENTGMLRGAAHRPDILVLEPYVSPVVIETEVVPAATVEPEARSRLGSHVALSGRAILSSIALRVPKRFRLLDGADLARELLTATDYEMAVYTGSSPDSASRWPRNRWITGNIADLSILTQAAAVPPEVIDRAADELIAGIRAAAGLLAEVSVSHPGAIAKIGEELRQESGEQTLRMAAAILANAFVFHESLAGGPGALRDVRSLEELKGSWSLTKAGLLAEWSKILSVNYWSIFDIARRLLEHTPGVASRAIVETLAVTAARLLEHRLMRSHDLTGAVFQRLIADRKFLAAYYTTPPSAALLASLAINEKQTPSGDKWSAGDALRHLRVADFACGTGTLLSAAYQRIGQFHELAGGDAQDLHRSMMGGSLVGCDVLPAAAHLTAASLSSVHPTETYTESSIITLAYGRLPDGEVALGSWDLMDAQRRFEILAITAKAAQGTGEVTLEPWSSLPHNGFDLVIMNPPFTRPTGHESDKIGVRNPMFAAFQTDDETQKLMAKAAAKLSAGTNYHGNAGEASLFVALADRKLKEGGTLAMVLPLSFMLGDSWAETRALVTRNYSDLILVTNAGVGGTDVSFSSDTGMAECLLVGVKRKSGARRATFVTLNERPDTTMSGTNIAVQIQKAIETGFLRKVEDGPVGGSPITLGSELVGQAIGAALPAGWNLARVRDFTLAQMLHALIDGRLLFPGMAKSDRTNLKMTSIGALAVIGPYHADINGRTARGGIRGPFDKLPVQSGSVPTYPVLWEHNADLERTMLFEAEAECIPRLSCNDAEQSLIDSKVESLWATASQSHFNVNFQFNSQSTAMQFTPRRTIGGRAWLSMKLKSVDHEKALVLWGNTSLGLLIHWWHSNRQQIGRGNIGKNMLVSMPVLDIDALSPSILKRASAIFDTFSADPMLPINELHQDSVRKQIDEAVMTEVLGLPLALHRPDGPMDLLRRKLASEPSIIGGKRSA</sequence>
<name>A0A432UZN0_9HYPH</name>
<accession>A0A432UZN0</accession>
<dbReference type="PANTHER" id="PTHR33841:SF4">
    <property type="entry name" value="RESTRICTION MODIFICATION SYSTEM DNA SPECIFICITY DOMAIN"/>
    <property type="match status" value="1"/>
</dbReference>
<keyword evidence="4" id="KW-1185">Reference proteome</keyword>
<dbReference type="GO" id="GO:0009007">
    <property type="term" value="F:site-specific DNA-methyltransferase (adenine-specific) activity"/>
    <property type="evidence" value="ECO:0007669"/>
    <property type="project" value="UniProtKB-EC"/>
</dbReference>